<sequence length="235" mass="26100">MNAIAAVNADVTVKSEEDEAIVKAESDEDDGEEPVWHGSVQPRARKSKAKAKPARRKVAKKKITVKKEALKKVSGAKAPKRKPAAKKAAPKKKVAPPKIKKKVKKEKKALLKNKSTPQIVKIAGTSFRKANCQRALDKHGEVLSDNRETTSHRVELEPDPENPYDPNAIKVLLSGEFVGFIPKDSTHFVDTEADAMVCQFRKNDYLEQYQGKLQVNLGGSEEEESVGGYDERKFR</sequence>
<name>A0A9W7FRE6_9STRA</name>
<evidence type="ECO:0000256" key="2">
    <source>
        <dbReference type="ARBA" id="ARBA00022801"/>
    </source>
</evidence>
<dbReference type="AlphaFoldDB" id="A0A9W7FRE6"/>
<dbReference type="Gene3D" id="3.30.70.2330">
    <property type="match status" value="1"/>
</dbReference>
<gene>
    <name evidence="5" type="ORF">TrLO_g6278</name>
</gene>
<evidence type="ECO:0000313" key="6">
    <source>
        <dbReference type="Proteomes" id="UP001165122"/>
    </source>
</evidence>
<dbReference type="Pfam" id="PF08797">
    <property type="entry name" value="HIRAN"/>
    <property type="match status" value="1"/>
</dbReference>
<reference evidence="6" key="1">
    <citation type="journal article" date="2023" name="Commun. Biol.">
        <title>Genome analysis of Parmales, the sister group of diatoms, reveals the evolutionary specialization of diatoms from phago-mixotrophs to photoautotrophs.</title>
        <authorList>
            <person name="Ban H."/>
            <person name="Sato S."/>
            <person name="Yoshikawa S."/>
            <person name="Yamada K."/>
            <person name="Nakamura Y."/>
            <person name="Ichinomiya M."/>
            <person name="Sato N."/>
            <person name="Blanc-Mathieu R."/>
            <person name="Endo H."/>
            <person name="Kuwata A."/>
            <person name="Ogata H."/>
        </authorList>
    </citation>
    <scope>NUCLEOTIDE SEQUENCE [LARGE SCALE GENOMIC DNA]</scope>
    <source>
        <strain evidence="6">NIES 3700</strain>
    </source>
</reference>
<comment type="caution">
    <text evidence="5">The sequence shown here is derived from an EMBL/GenBank/DDBJ whole genome shotgun (WGS) entry which is preliminary data.</text>
</comment>
<evidence type="ECO:0000259" key="4">
    <source>
        <dbReference type="Pfam" id="PF08797"/>
    </source>
</evidence>
<evidence type="ECO:0000256" key="1">
    <source>
        <dbReference type="ARBA" id="ARBA00022723"/>
    </source>
</evidence>
<proteinExistence type="predicted"/>
<accession>A0A9W7FRE6</accession>
<keyword evidence="1" id="KW-0479">Metal-binding</keyword>
<feature type="compositionally biased region" description="Basic and acidic residues" evidence="3">
    <location>
        <begin position="138"/>
        <end position="156"/>
    </location>
</feature>
<keyword evidence="6" id="KW-1185">Reference proteome</keyword>
<dbReference type="Proteomes" id="UP001165122">
    <property type="component" value="Unassembled WGS sequence"/>
</dbReference>
<feature type="compositionally biased region" description="Basic residues" evidence="3">
    <location>
        <begin position="78"/>
        <end position="104"/>
    </location>
</feature>
<dbReference type="OrthoDB" id="201452at2759"/>
<feature type="compositionally biased region" description="Basic residues" evidence="3">
    <location>
        <begin position="43"/>
        <end position="64"/>
    </location>
</feature>
<feature type="domain" description="HIRAN" evidence="4">
    <location>
        <begin position="120"/>
        <end position="200"/>
    </location>
</feature>
<feature type="region of interest" description="Disordered" evidence="3">
    <location>
        <begin position="18"/>
        <end position="104"/>
    </location>
</feature>
<keyword evidence="2" id="KW-0378">Hydrolase</keyword>
<protein>
    <recommendedName>
        <fullName evidence="4">HIRAN domain-containing protein</fullName>
    </recommendedName>
</protein>
<feature type="region of interest" description="Disordered" evidence="3">
    <location>
        <begin position="138"/>
        <end position="165"/>
    </location>
</feature>
<dbReference type="GO" id="GO:0016818">
    <property type="term" value="F:hydrolase activity, acting on acid anhydrides, in phosphorus-containing anhydrides"/>
    <property type="evidence" value="ECO:0007669"/>
    <property type="project" value="InterPro"/>
</dbReference>
<evidence type="ECO:0000313" key="5">
    <source>
        <dbReference type="EMBL" id="GMI16628.1"/>
    </source>
</evidence>
<dbReference type="GO" id="GO:0003676">
    <property type="term" value="F:nucleic acid binding"/>
    <property type="evidence" value="ECO:0007669"/>
    <property type="project" value="InterPro"/>
</dbReference>
<dbReference type="EMBL" id="BRXW01000258">
    <property type="protein sequence ID" value="GMI16628.1"/>
    <property type="molecule type" value="Genomic_DNA"/>
</dbReference>
<dbReference type="GO" id="GO:0008270">
    <property type="term" value="F:zinc ion binding"/>
    <property type="evidence" value="ECO:0007669"/>
    <property type="project" value="InterPro"/>
</dbReference>
<organism evidence="5 6">
    <name type="scientific">Triparma laevis f. longispina</name>
    <dbReference type="NCBI Taxonomy" id="1714387"/>
    <lineage>
        <taxon>Eukaryota</taxon>
        <taxon>Sar</taxon>
        <taxon>Stramenopiles</taxon>
        <taxon>Ochrophyta</taxon>
        <taxon>Bolidophyceae</taxon>
        <taxon>Parmales</taxon>
        <taxon>Triparmaceae</taxon>
        <taxon>Triparma</taxon>
    </lineage>
</organism>
<evidence type="ECO:0000256" key="3">
    <source>
        <dbReference type="SAM" id="MobiDB-lite"/>
    </source>
</evidence>
<dbReference type="InterPro" id="IPR014905">
    <property type="entry name" value="HIRAN"/>
</dbReference>